<dbReference type="InterPro" id="IPR006311">
    <property type="entry name" value="TAT_signal"/>
</dbReference>
<proteinExistence type="predicted"/>
<evidence type="ECO:0000313" key="2">
    <source>
        <dbReference type="Proteomes" id="UP000831963"/>
    </source>
</evidence>
<dbReference type="Proteomes" id="UP000831963">
    <property type="component" value="Chromosome"/>
</dbReference>
<dbReference type="SUPFAM" id="SSF53850">
    <property type="entry name" value="Periplasmic binding protein-like II"/>
    <property type="match status" value="1"/>
</dbReference>
<gene>
    <name evidence="1" type="ORF">KV396_04250</name>
</gene>
<dbReference type="InterPro" id="IPR019546">
    <property type="entry name" value="TAT_signal_bac_arc"/>
</dbReference>
<organism evidence="1 2">
    <name type="scientific">Microbacterium galbinum</name>
    <dbReference type="NCBI Taxonomy" id="2851646"/>
    <lineage>
        <taxon>Bacteria</taxon>
        <taxon>Bacillati</taxon>
        <taxon>Actinomycetota</taxon>
        <taxon>Actinomycetes</taxon>
        <taxon>Micrococcales</taxon>
        <taxon>Microbacteriaceae</taxon>
        <taxon>Microbacterium</taxon>
    </lineage>
</organism>
<dbReference type="RefSeq" id="WP_247956944.1">
    <property type="nucleotide sequence ID" value="NZ_CP078077.1"/>
</dbReference>
<dbReference type="NCBIfam" id="TIGR01409">
    <property type="entry name" value="TAT_signal_seq"/>
    <property type="match status" value="1"/>
</dbReference>
<name>A0ABY4ILU8_9MICO</name>
<dbReference type="EMBL" id="CP078077">
    <property type="protein sequence ID" value="UPL13726.1"/>
    <property type="molecule type" value="Genomic_DNA"/>
</dbReference>
<keyword evidence="2" id="KW-1185">Reference proteome</keyword>
<dbReference type="PANTHER" id="PTHR43649:SF14">
    <property type="entry name" value="BLR3389 PROTEIN"/>
    <property type="match status" value="1"/>
</dbReference>
<protein>
    <submittedName>
        <fullName evidence="1">Extracellular solute-binding protein</fullName>
    </submittedName>
</protein>
<sequence length="445" mass="47683">MTPPLDLSRRQFLTAATLTAGAALLAGCSPLSPTGSRTETLQFWHLLSGGDGVTMSSLLDGVNSAQSDYRIRPTVLAWGTPYYTKLAMAGAGGRAPDVAIMHATRVNGWAPGGLLDAWDVDRLAELGVDRSTFPGPIWEKGFVGDRLFSVALDAHPFVLMFNTDICDAAGVLDSDGTLRETSSPEEFVDQLREVGAQAPDHALSFGYLGDGAQMWRLFYGLYAQHGLQIELPVGGKAVIDKDAAVEALRFMQTLLDGEIAAARADYGGAVAEFATGKSGMLMTGVWELRTMQAANLPFDATTIPTLYGTPAVYADSHSFVLPHQANANDERRDLVYRFVADMLKDSFQWAEAGHIPAYLPVTSSPAYDDLVPQAHYASAADHVVYDPTAWFTGSGSSFQGEFGAAVQNVLLSGADPAAAIDRFEARVNTLLRQPNPADPEGTWKS</sequence>
<dbReference type="InterPro" id="IPR050490">
    <property type="entry name" value="Bact_solute-bd_prot1"/>
</dbReference>
<dbReference type="InterPro" id="IPR006059">
    <property type="entry name" value="SBP"/>
</dbReference>
<dbReference type="PANTHER" id="PTHR43649">
    <property type="entry name" value="ARABINOSE-BINDING PROTEIN-RELATED"/>
    <property type="match status" value="1"/>
</dbReference>
<dbReference type="Gene3D" id="3.40.190.10">
    <property type="entry name" value="Periplasmic binding protein-like II"/>
    <property type="match status" value="1"/>
</dbReference>
<dbReference type="Pfam" id="PF01547">
    <property type="entry name" value="SBP_bac_1"/>
    <property type="match status" value="1"/>
</dbReference>
<evidence type="ECO:0000313" key="1">
    <source>
        <dbReference type="EMBL" id="UPL13726.1"/>
    </source>
</evidence>
<accession>A0ABY4ILU8</accession>
<reference evidence="1 2" key="1">
    <citation type="submission" date="2021-06" db="EMBL/GenBank/DDBJ databases">
        <title>Genome-based taxonomic framework of Microbacterium strains isolated from marine environment, the description of four new species and reclassification of four preexisting species.</title>
        <authorList>
            <person name="Lee S.D."/>
            <person name="Kim S.-M."/>
            <person name="Byeon Y.-S."/>
            <person name="Yang H.L."/>
            <person name="Kim I.S."/>
        </authorList>
    </citation>
    <scope>NUCLEOTIDE SEQUENCE [LARGE SCALE GENOMIC DNA]</scope>
    <source>
        <strain evidence="1 2">SSW1-36</strain>
    </source>
</reference>
<dbReference type="PROSITE" id="PS51318">
    <property type="entry name" value="TAT"/>
    <property type="match status" value="1"/>
</dbReference>